<dbReference type="HOGENOM" id="CLU_2080992_0_0_9"/>
<sequence>MALSAGVTMPPRRPKPTQGQTGGHSGLSLVQRKPARKGLLTWMSPVHLLLHLVLIHRHLSSGTDIFTRRANYRDKKGWQGSYRAYCPSLILFHESHHPSWLSMPSRTSSGTCFSYRV</sequence>
<dbReference type="AlphaFoldDB" id="Q24NR3"/>
<accession>Q24NR3</accession>
<name>Q24NR3_DESHY</name>
<proteinExistence type="predicted"/>
<dbReference type="KEGG" id="dsy:DSY4540"/>
<evidence type="ECO:0000313" key="2">
    <source>
        <dbReference type="EMBL" id="BAE86329.1"/>
    </source>
</evidence>
<dbReference type="Proteomes" id="UP000001946">
    <property type="component" value="Chromosome"/>
</dbReference>
<reference evidence="2 3" key="1">
    <citation type="journal article" date="2006" name="J. Bacteriol.">
        <title>Complete genome sequence of the dehalorespiring bacterium Desulfitobacterium hafniense Y51 and comparison with Dehalococcoides ethenogenes 195.</title>
        <authorList>
            <person name="Nonaka H."/>
            <person name="Keresztes G."/>
            <person name="Shinoda Y."/>
            <person name="Ikenaga Y."/>
            <person name="Abe M."/>
            <person name="Naito K."/>
            <person name="Inatomi K."/>
            <person name="Furukawa K."/>
            <person name="Inui M."/>
            <person name="Yukawa H."/>
        </authorList>
    </citation>
    <scope>NUCLEOTIDE SEQUENCE [LARGE SCALE GENOMIC DNA]</scope>
    <source>
        <strain evidence="2 3">Y51</strain>
    </source>
</reference>
<feature type="region of interest" description="Disordered" evidence="1">
    <location>
        <begin position="1"/>
        <end position="29"/>
    </location>
</feature>
<dbReference type="EMBL" id="AP008230">
    <property type="protein sequence ID" value="BAE86329.1"/>
    <property type="molecule type" value="Genomic_DNA"/>
</dbReference>
<evidence type="ECO:0000313" key="3">
    <source>
        <dbReference type="Proteomes" id="UP000001946"/>
    </source>
</evidence>
<keyword evidence="3" id="KW-1185">Reference proteome</keyword>
<dbReference type="STRING" id="138119.DSY4540"/>
<gene>
    <name evidence="2" type="ordered locus">DSY4540</name>
</gene>
<evidence type="ECO:0000256" key="1">
    <source>
        <dbReference type="SAM" id="MobiDB-lite"/>
    </source>
</evidence>
<protein>
    <submittedName>
        <fullName evidence="2">Uncharacterized protein</fullName>
    </submittedName>
</protein>
<organism evidence="2 3">
    <name type="scientific">Desulfitobacterium hafniense (strain Y51)</name>
    <dbReference type="NCBI Taxonomy" id="138119"/>
    <lineage>
        <taxon>Bacteria</taxon>
        <taxon>Bacillati</taxon>
        <taxon>Bacillota</taxon>
        <taxon>Clostridia</taxon>
        <taxon>Eubacteriales</taxon>
        <taxon>Desulfitobacteriaceae</taxon>
        <taxon>Desulfitobacterium</taxon>
    </lineage>
</organism>